<accession>A0A8K2A6K9</accession>
<protein>
    <submittedName>
        <fullName evidence="2">Glucose-1-phosphate cytidylyltransferase</fullName>
    </submittedName>
</protein>
<dbReference type="PANTHER" id="PTHR47183">
    <property type="entry name" value="GLUCOSE-1-PHOSPHATE CYTIDYLYLTRANSFERASE-RELATED"/>
    <property type="match status" value="1"/>
</dbReference>
<organism evidence="2 3">
    <name type="scientific">Petrachloros mirabilis ULC683</name>
    <dbReference type="NCBI Taxonomy" id="2781853"/>
    <lineage>
        <taxon>Bacteria</taxon>
        <taxon>Bacillati</taxon>
        <taxon>Cyanobacteriota</taxon>
        <taxon>Cyanophyceae</taxon>
        <taxon>Synechococcales</taxon>
        <taxon>Petrachlorosaceae</taxon>
        <taxon>Petrachloros</taxon>
        <taxon>Petrachloros mirabilis</taxon>
    </lineage>
</organism>
<comment type="caution">
    <text evidence="2">The sequence shown here is derived from an EMBL/GenBank/DDBJ whole genome shotgun (WGS) entry which is preliminary data.</text>
</comment>
<sequence length="268" mass="30753">MKVVLFCGGLGTRLREYSETIPKPMVDIGYRPIIWHLMRYYAHFGHKDFILCLGYRGDVIKKYFLNYNECLSNNFVLSNGGRKIHLYSSDIEDWTITFVDTGLHANIGQRLLAVKPYLSGEKAFLANYADGLSDLNLDLYLKYFCDHDKIASFLAVQPSQSFHVASVKNNGKVESIQPVGHANLWINGGFFALKTEIFNYLKEGEELVVEPFQRLIDQEQLIAYKNPGFWACMDTLKEKKMFDDMYAQGKTPWAVWEALENTIANKMS</sequence>
<dbReference type="GO" id="GO:0047343">
    <property type="term" value="F:glucose-1-phosphate cytidylyltransferase activity"/>
    <property type="evidence" value="ECO:0007669"/>
    <property type="project" value="InterPro"/>
</dbReference>
<keyword evidence="2" id="KW-0548">Nucleotidyltransferase</keyword>
<dbReference type="RefSeq" id="WP_161823878.1">
    <property type="nucleotide sequence ID" value="NZ_WVIC01000003.1"/>
</dbReference>
<reference evidence="2" key="1">
    <citation type="submission" date="2019-12" db="EMBL/GenBank/DDBJ databases">
        <title>High-Quality draft genome sequences of three cyanobacteria isolated from the limestone walls of the Old Cathedral of Coimbra.</title>
        <authorList>
            <person name="Tiago I."/>
            <person name="Soares F."/>
            <person name="Portugal A."/>
        </authorList>
    </citation>
    <scope>NUCLEOTIDE SEQUENCE [LARGE SCALE GENOMIC DNA]</scope>
    <source>
        <strain evidence="2">C</strain>
    </source>
</reference>
<dbReference type="PANTHER" id="PTHR47183:SF3">
    <property type="entry name" value="TRANSFERASE"/>
    <property type="match status" value="1"/>
</dbReference>
<proteinExistence type="predicted"/>
<dbReference type="Gene3D" id="3.90.550.10">
    <property type="entry name" value="Spore Coat Polysaccharide Biosynthesis Protein SpsA, Chain A"/>
    <property type="match status" value="1"/>
</dbReference>
<keyword evidence="3" id="KW-1185">Reference proteome</keyword>
<dbReference type="SUPFAM" id="SSF53448">
    <property type="entry name" value="Nucleotide-diphospho-sugar transferases"/>
    <property type="match status" value="1"/>
</dbReference>
<evidence type="ECO:0000259" key="1">
    <source>
        <dbReference type="Pfam" id="PF00483"/>
    </source>
</evidence>
<dbReference type="InterPro" id="IPR029044">
    <property type="entry name" value="Nucleotide-diphossugar_trans"/>
</dbReference>
<name>A0A8K2A6K9_9CYAN</name>
<dbReference type="Pfam" id="PF00483">
    <property type="entry name" value="NTP_transferase"/>
    <property type="match status" value="1"/>
</dbReference>
<dbReference type="Proteomes" id="UP000607397">
    <property type="component" value="Unassembled WGS sequence"/>
</dbReference>
<dbReference type="InterPro" id="IPR013446">
    <property type="entry name" value="G1P_cyt_trans-like"/>
</dbReference>
<dbReference type="AlphaFoldDB" id="A0A8K2A6K9"/>
<feature type="domain" description="Nucleotidyl transferase" evidence="1">
    <location>
        <begin position="3"/>
        <end position="230"/>
    </location>
</feature>
<dbReference type="EMBL" id="WVIC01000003">
    <property type="protein sequence ID" value="NCJ05409.1"/>
    <property type="molecule type" value="Genomic_DNA"/>
</dbReference>
<evidence type="ECO:0000313" key="3">
    <source>
        <dbReference type="Proteomes" id="UP000607397"/>
    </source>
</evidence>
<dbReference type="InterPro" id="IPR005835">
    <property type="entry name" value="NTP_transferase_dom"/>
</dbReference>
<evidence type="ECO:0000313" key="2">
    <source>
        <dbReference type="EMBL" id="NCJ05409.1"/>
    </source>
</evidence>
<keyword evidence="2" id="KW-0808">Transferase</keyword>
<gene>
    <name evidence="2" type="ORF">GS597_02540</name>
</gene>